<feature type="domain" description="HTH LytTR-type" evidence="3">
    <location>
        <begin position="135"/>
        <end position="233"/>
    </location>
</feature>
<keyword evidence="1" id="KW-0597">Phosphoprotein</keyword>
<evidence type="ECO:0000256" key="1">
    <source>
        <dbReference type="PROSITE-ProRule" id="PRU00169"/>
    </source>
</evidence>
<dbReference type="InterPro" id="IPR007492">
    <property type="entry name" value="LytTR_DNA-bd_dom"/>
</dbReference>
<accession>L8JLR1</accession>
<evidence type="ECO:0000259" key="2">
    <source>
        <dbReference type="PROSITE" id="PS50110"/>
    </source>
</evidence>
<dbReference type="STRING" id="1237149.C900_00544"/>
<dbReference type="SMART" id="SM00850">
    <property type="entry name" value="LytTR"/>
    <property type="match status" value="1"/>
</dbReference>
<feature type="modified residue" description="4-aspartylphosphate" evidence="1">
    <location>
        <position position="55"/>
    </location>
</feature>
<dbReference type="GO" id="GO:0003677">
    <property type="term" value="F:DNA binding"/>
    <property type="evidence" value="ECO:0007669"/>
    <property type="project" value="InterPro"/>
</dbReference>
<evidence type="ECO:0000313" key="4">
    <source>
        <dbReference type="EMBL" id="ELR68317.1"/>
    </source>
</evidence>
<gene>
    <name evidence="4" type="ORF">C900_00544</name>
</gene>
<dbReference type="OrthoDB" id="1646880at2"/>
<dbReference type="SMART" id="SM00448">
    <property type="entry name" value="REC"/>
    <property type="match status" value="1"/>
</dbReference>
<dbReference type="eggNOG" id="COG3279">
    <property type="taxonomic scope" value="Bacteria"/>
</dbReference>
<dbReference type="RefSeq" id="WP_009583444.1">
    <property type="nucleotide sequence ID" value="NZ_AMZN01000122.1"/>
</dbReference>
<comment type="caution">
    <text evidence="4">The sequence shown here is derived from an EMBL/GenBank/DDBJ whole genome shotgun (WGS) entry which is preliminary data.</text>
</comment>
<evidence type="ECO:0000259" key="3">
    <source>
        <dbReference type="PROSITE" id="PS50930"/>
    </source>
</evidence>
<keyword evidence="5" id="KW-1185">Reference proteome</keyword>
<dbReference type="EMBL" id="AMZN01000122">
    <property type="protein sequence ID" value="ELR68317.1"/>
    <property type="molecule type" value="Genomic_DNA"/>
</dbReference>
<dbReference type="InterPro" id="IPR011006">
    <property type="entry name" value="CheY-like_superfamily"/>
</dbReference>
<feature type="domain" description="Response regulatory" evidence="2">
    <location>
        <begin position="4"/>
        <end position="115"/>
    </location>
</feature>
<reference evidence="4 5" key="1">
    <citation type="submission" date="2012-12" db="EMBL/GenBank/DDBJ databases">
        <title>Genome assembly of Fulvivirga imtechensis AK7.</title>
        <authorList>
            <person name="Nupur N."/>
            <person name="Khatri I."/>
            <person name="Kumar R."/>
            <person name="Subramanian S."/>
            <person name="Pinnaka A."/>
        </authorList>
    </citation>
    <scope>NUCLEOTIDE SEQUENCE [LARGE SCALE GENOMIC DNA]</scope>
    <source>
        <strain evidence="4 5">AK7</strain>
    </source>
</reference>
<dbReference type="GO" id="GO:0000156">
    <property type="term" value="F:phosphorelay response regulator activity"/>
    <property type="evidence" value="ECO:0007669"/>
    <property type="project" value="InterPro"/>
</dbReference>
<dbReference type="PANTHER" id="PTHR37299:SF1">
    <property type="entry name" value="STAGE 0 SPORULATION PROTEIN A HOMOLOG"/>
    <property type="match status" value="1"/>
</dbReference>
<dbReference type="SUPFAM" id="SSF52172">
    <property type="entry name" value="CheY-like"/>
    <property type="match status" value="1"/>
</dbReference>
<proteinExistence type="predicted"/>
<protein>
    <submittedName>
        <fullName evidence="4">Two-component system response regulator</fullName>
    </submittedName>
</protein>
<dbReference type="PATRIC" id="fig|1237149.3.peg.5623"/>
<dbReference type="AlphaFoldDB" id="L8JLR1"/>
<sequence>MKIKCLIVDDEPLAINVIKRHLKGFDEFEVVDTCNDAMEAFKVLKHKNIHLMFLDINMPELSGIDFIKGLDTKPLVVITTAYREFAVESFELDVFDYLVKPIALPRFVKTIDKVIEHFRLLHSSPSKHKGNNDYIFIKVDKKIVKVFFSEILYIESLKDYVRVVTQYENLITHHNLRSISKSLPSDKFIRIHRSYTVAIDKIRSLEGNNVEIEDKKLPIGRNYQKKIKKHILKEGNIE</sequence>
<evidence type="ECO:0000313" key="5">
    <source>
        <dbReference type="Proteomes" id="UP000011135"/>
    </source>
</evidence>
<dbReference type="Proteomes" id="UP000011135">
    <property type="component" value="Unassembled WGS sequence"/>
</dbReference>
<dbReference type="PANTHER" id="PTHR37299">
    <property type="entry name" value="TRANSCRIPTIONAL REGULATOR-RELATED"/>
    <property type="match status" value="1"/>
</dbReference>
<dbReference type="InterPro" id="IPR001789">
    <property type="entry name" value="Sig_transdc_resp-reg_receiver"/>
</dbReference>
<name>L8JLR1_9BACT</name>
<dbReference type="Pfam" id="PF00072">
    <property type="entry name" value="Response_reg"/>
    <property type="match status" value="1"/>
</dbReference>
<organism evidence="4 5">
    <name type="scientific">Fulvivirga imtechensis AK7</name>
    <dbReference type="NCBI Taxonomy" id="1237149"/>
    <lineage>
        <taxon>Bacteria</taxon>
        <taxon>Pseudomonadati</taxon>
        <taxon>Bacteroidota</taxon>
        <taxon>Cytophagia</taxon>
        <taxon>Cytophagales</taxon>
        <taxon>Fulvivirgaceae</taxon>
        <taxon>Fulvivirga</taxon>
    </lineage>
</organism>
<dbReference type="Gene3D" id="2.40.50.1020">
    <property type="entry name" value="LytTr DNA-binding domain"/>
    <property type="match status" value="1"/>
</dbReference>
<dbReference type="PROSITE" id="PS50110">
    <property type="entry name" value="RESPONSE_REGULATORY"/>
    <property type="match status" value="1"/>
</dbReference>
<dbReference type="InterPro" id="IPR046947">
    <property type="entry name" value="LytR-like"/>
</dbReference>
<dbReference type="PROSITE" id="PS50930">
    <property type="entry name" value="HTH_LYTTR"/>
    <property type="match status" value="1"/>
</dbReference>
<dbReference type="Pfam" id="PF04397">
    <property type="entry name" value="LytTR"/>
    <property type="match status" value="1"/>
</dbReference>
<dbReference type="Gene3D" id="3.40.50.2300">
    <property type="match status" value="1"/>
</dbReference>